<evidence type="ECO:0000313" key="2">
    <source>
        <dbReference type="EMBL" id="GAA4358138.1"/>
    </source>
</evidence>
<dbReference type="Pfam" id="PF02498">
    <property type="entry name" value="Bro-N"/>
    <property type="match status" value="1"/>
</dbReference>
<name>A0ABP8IGE4_9BURK</name>
<evidence type="ECO:0000313" key="3">
    <source>
        <dbReference type="Proteomes" id="UP001500975"/>
    </source>
</evidence>
<organism evidence="2 3">
    <name type="scientific">Variovorax defluvii</name>
    <dbReference type="NCBI Taxonomy" id="913761"/>
    <lineage>
        <taxon>Bacteria</taxon>
        <taxon>Pseudomonadati</taxon>
        <taxon>Pseudomonadota</taxon>
        <taxon>Betaproteobacteria</taxon>
        <taxon>Burkholderiales</taxon>
        <taxon>Comamonadaceae</taxon>
        <taxon>Variovorax</taxon>
    </lineage>
</organism>
<proteinExistence type="predicted"/>
<reference evidence="3" key="1">
    <citation type="journal article" date="2019" name="Int. J. Syst. Evol. Microbiol.">
        <title>The Global Catalogue of Microorganisms (GCM) 10K type strain sequencing project: providing services to taxonomists for standard genome sequencing and annotation.</title>
        <authorList>
            <consortium name="The Broad Institute Genomics Platform"/>
            <consortium name="The Broad Institute Genome Sequencing Center for Infectious Disease"/>
            <person name="Wu L."/>
            <person name="Ma J."/>
        </authorList>
    </citation>
    <scope>NUCLEOTIDE SEQUENCE [LARGE SCALE GENOMIC DNA]</scope>
    <source>
        <strain evidence="3">JCM 17804</strain>
    </source>
</reference>
<comment type="caution">
    <text evidence="2">The sequence shown here is derived from an EMBL/GenBank/DDBJ whole genome shotgun (WGS) entry which is preliminary data.</text>
</comment>
<dbReference type="EMBL" id="BAABGJ010000081">
    <property type="protein sequence ID" value="GAA4358138.1"/>
    <property type="molecule type" value="Genomic_DNA"/>
</dbReference>
<protein>
    <recommendedName>
        <fullName evidence="1">Bro-N domain-containing protein</fullName>
    </recommendedName>
</protein>
<feature type="domain" description="Bro-N" evidence="1">
    <location>
        <begin position="16"/>
        <end position="117"/>
    </location>
</feature>
<dbReference type="PROSITE" id="PS51750">
    <property type="entry name" value="BRO_N"/>
    <property type="match status" value="1"/>
</dbReference>
<dbReference type="PANTHER" id="PTHR36180">
    <property type="entry name" value="DNA-BINDING PROTEIN-RELATED-RELATED"/>
    <property type="match status" value="1"/>
</dbReference>
<dbReference type="Proteomes" id="UP001500975">
    <property type="component" value="Unassembled WGS sequence"/>
</dbReference>
<dbReference type="SMART" id="SM01040">
    <property type="entry name" value="Bro-N"/>
    <property type="match status" value="1"/>
</dbReference>
<evidence type="ECO:0000259" key="1">
    <source>
        <dbReference type="PROSITE" id="PS51750"/>
    </source>
</evidence>
<dbReference type="PANTHER" id="PTHR36180:SF2">
    <property type="entry name" value="BRO FAMILY PROTEIN"/>
    <property type="match status" value="1"/>
</dbReference>
<dbReference type="InterPro" id="IPR003497">
    <property type="entry name" value="BRO_N_domain"/>
</dbReference>
<accession>A0ABP8IGE4</accession>
<sequence>MSIALPRLAPAMDTFTFAVTDTIIISLRSIMRDGEPWFIAKDVCDALGYVNASKALADHVEPEDWSNVSLGQRGLGSVNIISEPGLYSLISGSKKPEAKAFKRWVMRDVLPTIRKQGAYIQGADKLSPAAQEALYKGIRGLLGEAIRRHDKETEHDHYRSFTRQRELSRLSAEKIAREMGLSVEAIVVATSNGVDAGMAILMKIGR</sequence>
<gene>
    <name evidence="2" type="ORF">GCM10023165_52780</name>
</gene>
<dbReference type="RefSeq" id="WP_345541740.1">
    <property type="nucleotide sequence ID" value="NZ_BAABGJ010000081.1"/>
</dbReference>
<keyword evidence="3" id="KW-1185">Reference proteome</keyword>